<feature type="compositionally biased region" description="Polar residues" evidence="1">
    <location>
        <begin position="1"/>
        <end position="11"/>
    </location>
</feature>
<name>A0A068TLC8_COFCA</name>
<dbReference type="AlphaFoldDB" id="A0A068TLC8"/>
<evidence type="ECO:0000313" key="2">
    <source>
        <dbReference type="EMBL" id="CDO97046.1"/>
    </source>
</evidence>
<proteinExistence type="predicted"/>
<dbReference type="InParanoid" id="A0A068TLC8"/>
<dbReference type="Gramene" id="CDO97046">
    <property type="protein sequence ID" value="CDO97046"/>
    <property type="gene ID" value="GSCOC_T00014268001"/>
</dbReference>
<protein>
    <submittedName>
        <fullName evidence="2">Uncharacterized protein</fullName>
    </submittedName>
</protein>
<dbReference type="EMBL" id="HG739085">
    <property type="protein sequence ID" value="CDO97046.1"/>
    <property type="molecule type" value="Genomic_DNA"/>
</dbReference>
<sequence length="73" mass="8105">MKSLLKTSSKSRAVMCPIPTTGPPLQGEKPGALVKHRRRPVVKKLRCKSSLSFSSVLNVHGWSLYSKKNKKSK</sequence>
<feature type="region of interest" description="Disordered" evidence="1">
    <location>
        <begin position="1"/>
        <end position="37"/>
    </location>
</feature>
<evidence type="ECO:0000256" key="1">
    <source>
        <dbReference type="SAM" id="MobiDB-lite"/>
    </source>
</evidence>
<reference evidence="3" key="1">
    <citation type="journal article" date="2014" name="Science">
        <title>The coffee genome provides insight into the convergent evolution of caffeine biosynthesis.</title>
        <authorList>
            <person name="Denoeud F."/>
            <person name="Carretero-Paulet L."/>
            <person name="Dereeper A."/>
            <person name="Droc G."/>
            <person name="Guyot R."/>
            <person name="Pietrella M."/>
            <person name="Zheng C."/>
            <person name="Alberti A."/>
            <person name="Anthony F."/>
            <person name="Aprea G."/>
            <person name="Aury J.M."/>
            <person name="Bento P."/>
            <person name="Bernard M."/>
            <person name="Bocs S."/>
            <person name="Campa C."/>
            <person name="Cenci A."/>
            <person name="Combes M.C."/>
            <person name="Crouzillat D."/>
            <person name="Da Silva C."/>
            <person name="Daddiego L."/>
            <person name="De Bellis F."/>
            <person name="Dussert S."/>
            <person name="Garsmeur O."/>
            <person name="Gayraud T."/>
            <person name="Guignon V."/>
            <person name="Jahn K."/>
            <person name="Jamilloux V."/>
            <person name="Joet T."/>
            <person name="Labadie K."/>
            <person name="Lan T."/>
            <person name="Leclercq J."/>
            <person name="Lepelley M."/>
            <person name="Leroy T."/>
            <person name="Li L.T."/>
            <person name="Librado P."/>
            <person name="Lopez L."/>
            <person name="Munoz A."/>
            <person name="Noel B."/>
            <person name="Pallavicini A."/>
            <person name="Perrotta G."/>
            <person name="Poncet V."/>
            <person name="Pot D."/>
            <person name="Priyono X."/>
            <person name="Rigoreau M."/>
            <person name="Rouard M."/>
            <person name="Rozas J."/>
            <person name="Tranchant-Dubreuil C."/>
            <person name="VanBuren R."/>
            <person name="Zhang Q."/>
            <person name="Andrade A.C."/>
            <person name="Argout X."/>
            <person name="Bertrand B."/>
            <person name="de Kochko A."/>
            <person name="Graziosi G."/>
            <person name="Henry R.J."/>
            <person name="Jayarama X."/>
            <person name="Ming R."/>
            <person name="Nagai C."/>
            <person name="Rounsley S."/>
            <person name="Sankoff D."/>
            <person name="Giuliano G."/>
            <person name="Albert V.A."/>
            <person name="Wincker P."/>
            <person name="Lashermes P."/>
        </authorList>
    </citation>
    <scope>NUCLEOTIDE SEQUENCE [LARGE SCALE GENOMIC DNA]</scope>
    <source>
        <strain evidence="3">cv. DH200-94</strain>
    </source>
</reference>
<dbReference type="Proteomes" id="UP000295252">
    <property type="component" value="Chromosome IV"/>
</dbReference>
<gene>
    <name evidence="2" type="ORF">GSCOC_T00014268001</name>
</gene>
<organism evidence="2 3">
    <name type="scientific">Coffea canephora</name>
    <name type="common">Robusta coffee</name>
    <dbReference type="NCBI Taxonomy" id="49390"/>
    <lineage>
        <taxon>Eukaryota</taxon>
        <taxon>Viridiplantae</taxon>
        <taxon>Streptophyta</taxon>
        <taxon>Embryophyta</taxon>
        <taxon>Tracheophyta</taxon>
        <taxon>Spermatophyta</taxon>
        <taxon>Magnoliopsida</taxon>
        <taxon>eudicotyledons</taxon>
        <taxon>Gunneridae</taxon>
        <taxon>Pentapetalae</taxon>
        <taxon>asterids</taxon>
        <taxon>lamiids</taxon>
        <taxon>Gentianales</taxon>
        <taxon>Rubiaceae</taxon>
        <taxon>Ixoroideae</taxon>
        <taxon>Gardenieae complex</taxon>
        <taxon>Bertiereae - Coffeeae clade</taxon>
        <taxon>Coffeeae</taxon>
        <taxon>Coffea</taxon>
    </lineage>
</organism>
<evidence type="ECO:0000313" key="3">
    <source>
        <dbReference type="Proteomes" id="UP000295252"/>
    </source>
</evidence>
<keyword evidence="3" id="KW-1185">Reference proteome</keyword>
<accession>A0A068TLC8</accession>